<evidence type="ECO:0000256" key="1">
    <source>
        <dbReference type="SAM" id="Phobius"/>
    </source>
</evidence>
<dbReference type="Proteomes" id="UP000619260">
    <property type="component" value="Unassembled WGS sequence"/>
</dbReference>
<evidence type="ECO:0000313" key="2">
    <source>
        <dbReference type="EMBL" id="GIJ48173.1"/>
    </source>
</evidence>
<feature type="transmembrane region" description="Helical" evidence="1">
    <location>
        <begin position="40"/>
        <end position="61"/>
    </location>
</feature>
<name>A0A8J3YQY3_9ACTN</name>
<organism evidence="2 3">
    <name type="scientific">Virgisporangium aliadipatigenens</name>
    <dbReference type="NCBI Taxonomy" id="741659"/>
    <lineage>
        <taxon>Bacteria</taxon>
        <taxon>Bacillati</taxon>
        <taxon>Actinomycetota</taxon>
        <taxon>Actinomycetes</taxon>
        <taxon>Micromonosporales</taxon>
        <taxon>Micromonosporaceae</taxon>
        <taxon>Virgisporangium</taxon>
    </lineage>
</organism>
<gene>
    <name evidence="2" type="ORF">Val02_50590</name>
</gene>
<comment type="caution">
    <text evidence="2">The sequence shown here is derived from an EMBL/GenBank/DDBJ whole genome shotgun (WGS) entry which is preliminary data.</text>
</comment>
<keyword evidence="1" id="KW-1133">Transmembrane helix</keyword>
<reference evidence="2" key="1">
    <citation type="submission" date="2021-01" db="EMBL/GenBank/DDBJ databases">
        <title>Whole genome shotgun sequence of Virgisporangium aliadipatigenens NBRC 105644.</title>
        <authorList>
            <person name="Komaki H."/>
            <person name="Tamura T."/>
        </authorList>
    </citation>
    <scope>NUCLEOTIDE SEQUENCE</scope>
    <source>
        <strain evidence="2">NBRC 105644</strain>
    </source>
</reference>
<dbReference type="AlphaFoldDB" id="A0A8J3YQY3"/>
<sequence>MLNGMRWMLIVIGALLVLSGAVWTLQGLNILGGSAMSGTTFWAVVGPIVALAGVGLVVAGVRRRAQP</sequence>
<evidence type="ECO:0008006" key="4">
    <source>
        <dbReference type="Google" id="ProtNLM"/>
    </source>
</evidence>
<keyword evidence="3" id="KW-1185">Reference proteome</keyword>
<evidence type="ECO:0000313" key="3">
    <source>
        <dbReference type="Proteomes" id="UP000619260"/>
    </source>
</evidence>
<protein>
    <recommendedName>
        <fullName evidence="4">Integral membrane protein</fullName>
    </recommendedName>
</protein>
<proteinExistence type="predicted"/>
<keyword evidence="1" id="KW-0472">Membrane</keyword>
<accession>A0A8J3YQY3</accession>
<keyword evidence="1" id="KW-0812">Transmembrane</keyword>
<dbReference type="EMBL" id="BOPF01000019">
    <property type="protein sequence ID" value="GIJ48173.1"/>
    <property type="molecule type" value="Genomic_DNA"/>
</dbReference>